<evidence type="ECO:0000256" key="1">
    <source>
        <dbReference type="SAM" id="SignalP"/>
    </source>
</evidence>
<dbReference type="InterPro" id="IPR013424">
    <property type="entry name" value="Ice-binding_C"/>
</dbReference>
<protein>
    <submittedName>
        <fullName evidence="3">PEP-CTERM sorting domain-containing protein</fullName>
    </submittedName>
</protein>
<evidence type="ECO:0000259" key="2">
    <source>
        <dbReference type="Pfam" id="PF07589"/>
    </source>
</evidence>
<name>A0ABT2AMA7_9BURK</name>
<dbReference type="EMBL" id="JANUHA010000008">
    <property type="protein sequence ID" value="MCS0597286.1"/>
    <property type="molecule type" value="Genomic_DNA"/>
</dbReference>
<organism evidence="3 4">
    <name type="scientific">Massilia agri</name>
    <dbReference type="NCBI Taxonomy" id="1886785"/>
    <lineage>
        <taxon>Bacteria</taxon>
        <taxon>Pseudomonadati</taxon>
        <taxon>Pseudomonadota</taxon>
        <taxon>Betaproteobacteria</taxon>
        <taxon>Burkholderiales</taxon>
        <taxon>Oxalobacteraceae</taxon>
        <taxon>Telluria group</taxon>
        <taxon>Massilia</taxon>
    </lineage>
</organism>
<comment type="caution">
    <text evidence="3">The sequence shown here is derived from an EMBL/GenBank/DDBJ whole genome shotgun (WGS) entry which is preliminary data.</text>
</comment>
<sequence length="225" mass="23742">MKKLHSALAVVAFSLLTHSAQAGVMTLPNQSFTGNANPAATFNMGYAAQNDILIEFTVSYDGTLGNNDFAVFYFGNNSSGPNIGLKANCDTSCTNDLFVRMSGTGWAPQNYVNPSDIAPLPATYTLFGRLSKAGSSANYNSFQLWLNPTAQEKASLTGWDASASGNSGFGSFSNIGIRTANLNDITVNFTDITITDVPEPGTVSLLGLAAVGFVAMRRRGIRKAA</sequence>
<feature type="chain" id="PRO_5045799171" evidence="1">
    <location>
        <begin position="23"/>
        <end position="225"/>
    </location>
</feature>
<dbReference type="Pfam" id="PF07589">
    <property type="entry name" value="PEP-CTERM"/>
    <property type="match status" value="1"/>
</dbReference>
<evidence type="ECO:0000313" key="4">
    <source>
        <dbReference type="Proteomes" id="UP001206572"/>
    </source>
</evidence>
<evidence type="ECO:0000313" key="3">
    <source>
        <dbReference type="EMBL" id="MCS0597286.1"/>
    </source>
</evidence>
<dbReference type="NCBIfam" id="TIGR02595">
    <property type="entry name" value="PEP_CTERM"/>
    <property type="match status" value="1"/>
</dbReference>
<feature type="domain" description="Ice-binding protein C-terminal" evidence="2">
    <location>
        <begin position="196"/>
        <end position="219"/>
    </location>
</feature>
<proteinExistence type="predicted"/>
<gene>
    <name evidence="3" type="ORF">NX780_13115</name>
</gene>
<keyword evidence="1" id="KW-0732">Signal</keyword>
<dbReference type="Proteomes" id="UP001206572">
    <property type="component" value="Unassembled WGS sequence"/>
</dbReference>
<feature type="signal peptide" evidence="1">
    <location>
        <begin position="1"/>
        <end position="22"/>
    </location>
</feature>
<keyword evidence="4" id="KW-1185">Reference proteome</keyword>
<reference evidence="3 4" key="1">
    <citation type="submission" date="2022-08" db="EMBL/GenBank/DDBJ databases">
        <title>Reclassification of Massilia species as members of the genera Telluria, Duganella, Pseudoduganella, Mokoshia gen. nov. and Zemynaea gen. nov. using orthogonal and non-orthogonal genome-based approaches.</title>
        <authorList>
            <person name="Bowman J.P."/>
        </authorList>
    </citation>
    <scope>NUCLEOTIDE SEQUENCE [LARGE SCALE GENOMIC DNA]</scope>
    <source>
        <strain evidence="3 4">JCM 31661</strain>
    </source>
</reference>
<dbReference type="RefSeq" id="WP_258828315.1">
    <property type="nucleotide sequence ID" value="NZ_JANUHA010000008.1"/>
</dbReference>
<accession>A0ABT2AMA7</accession>